<feature type="transmembrane region" description="Helical" evidence="5">
    <location>
        <begin position="353"/>
        <end position="373"/>
    </location>
</feature>
<gene>
    <name evidence="6" type="ORF">P4706_27405</name>
</gene>
<feature type="transmembrane region" description="Helical" evidence="5">
    <location>
        <begin position="276"/>
        <end position="299"/>
    </location>
</feature>
<keyword evidence="4 5" id="KW-0472">Membrane</keyword>
<feature type="transmembrane region" description="Helical" evidence="5">
    <location>
        <begin position="409"/>
        <end position="431"/>
    </location>
</feature>
<dbReference type="InterPro" id="IPR050598">
    <property type="entry name" value="AminoAcid_Transporter"/>
</dbReference>
<evidence type="ECO:0000256" key="1">
    <source>
        <dbReference type="ARBA" id="ARBA00004141"/>
    </source>
</evidence>
<dbReference type="AlphaFoldDB" id="A0AAW9NNV2"/>
<feature type="transmembrane region" description="Helical" evidence="5">
    <location>
        <begin position="329"/>
        <end position="347"/>
    </location>
</feature>
<dbReference type="EMBL" id="JARNBH010000039">
    <property type="protein sequence ID" value="MEC0276730.1"/>
    <property type="molecule type" value="Genomic_DNA"/>
</dbReference>
<keyword evidence="7" id="KW-1185">Reference proteome</keyword>
<organism evidence="6 7">
    <name type="scientific">Peribacillus castrilensis</name>
    <dbReference type="NCBI Taxonomy" id="2897690"/>
    <lineage>
        <taxon>Bacteria</taxon>
        <taxon>Bacillati</taxon>
        <taxon>Bacillota</taxon>
        <taxon>Bacilli</taxon>
        <taxon>Bacillales</taxon>
        <taxon>Bacillaceae</taxon>
        <taxon>Peribacillus</taxon>
    </lineage>
</organism>
<dbReference type="RefSeq" id="WP_134783973.1">
    <property type="nucleotide sequence ID" value="NZ_JARNBG010000069.1"/>
</dbReference>
<dbReference type="PIRSF" id="PIRSF006060">
    <property type="entry name" value="AA_transporter"/>
    <property type="match status" value="1"/>
</dbReference>
<evidence type="ECO:0000313" key="6">
    <source>
        <dbReference type="EMBL" id="MEC0276730.1"/>
    </source>
</evidence>
<dbReference type="GO" id="GO:0015179">
    <property type="term" value="F:L-amino acid transmembrane transporter activity"/>
    <property type="evidence" value="ECO:0007669"/>
    <property type="project" value="TreeGrafter"/>
</dbReference>
<feature type="transmembrane region" description="Helical" evidence="5">
    <location>
        <begin position="151"/>
        <end position="174"/>
    </location>
</feature>
<accession>A0AAW9NNV2</accession>
<dbReference type="Gene3D" id="1.20.1740.10">
    <property type="entry name" value="Amino acid/polyamine transporter I"/>
    <property type="match status" value="1"/>
</dbReference>
<keyword evidence="2 5" id="KW-0812">Transmembrane</keyword>
<name>A0AAW9NNV2_9BACI</name>
<dbReference type="PANTHER" id="PTHR11785">
    <property type="entry name" value="AMINO ACID TRANSPORTER"/>
    <property type="match status" value="1"/>
</dbReference>
<feature type="transmembrane region" description="Helical" evidence="5">
    <location>
        <begin position="194"/>
        <end position="216"/>
    </location>
</feature>
<feature type="transmembrane region" description="Helical" evidence="5">
    <location>
        <begin position="12"/>
        <end position="32"/>
    </location>
</feature>
<proteinExistence type="predicted"/>
<dbReference type="Pfam" id="PF13520">
    <property type="entry name" value="AA_permease_2"/>
    <property type="match status" value="1"/>
</dbReference>
<feature type="transmembrane region" description="Helical" evidence="5">
    <location>
        <begin position="44"/>
        <end position="63"/>
    </location>
</feature>
<evidence type="ECO:0000256" key="3">
    <source>
        <dbReference type="ARBA" id="ARBA00022989"/>
    </source>
</evidence>
<reference evidence="6 7" key="1">
    <citation type="submission" date="2023-03" db="EMBL/GenBank/DDBJ databases">
        <title>Bacillus Genome Sequencing.</title>
        <authorList>
            <person name="Dunlap C."/>
        </authorList>
    </citation>
    <scope>NUCLEOTIDE SEQUENCE [LARGE SCALE GENOMIC DNA]</scope>
    <source>
        <strain evidence="6 7">B-41290</strain>
    </source>
</reference>
<feature type="transmembrane region" description="Helical" evidence="5">
    <location>
        <begin position="106"/>
        <end position="139"/>
    </location>
</feature>
<sequence>MSNGTLTRKLGFWSALAIAVGTTIGSGIFVSSGDVAKAAGTPSISILAWVIGGVIAIPQVMVLAELSTAYPQNGSGYVYLNKAGWRPLAFLYGWATFWALDPPSISIMALAIVSYLATFFPFFSGVAGKLLGIAIILLITSIHYRSVKEGGLFQVIITAIKIIPFLIVIVLGIMYMNPENFAYTPGPGAQKSSLIGGVSATTWAYTGMAAICFMAGEFKNPGKILPRALISSVFIVLALYTLLAVCVIGLMPFEELINSNAAVSEAVKYIPGLSDIASSFVAITAIIVILGSLSSCIMFQPRLEYAMAKDGLFFQRFARVHPKYETPSFSIIVQVTYACILVCFSNLTVLLGYFTLIQLVINIMDFAAVYKCRKRDDYNPIYRMPMWRLTTVLAILGASWLAWGTFTWAPIQGVIAALIVIVTGLPVYYYWERKYGSKKNNDSDIVA</sequence>
<evidence type="ECO:0000256" key="4">
    <source>
        <dbReference type="ARBA" id="ARBA00023136"/>
    </source>
</evidence>
<evidence type="ECO:0000256" key="2">
    <source>
        <dbReference type="ARBA" id="ARBA00022692"/>
    </source>
</evidence>
<dbReference type="Proteomes" id="UP001307168">
    <property type="component" value="Unassembled WGS sequence"/>
</dbReference>
<evidence type="ECO:0000256" key="5">
    <source>
        <dbReference type="SAM" id="Phobius"/>
    </source>
</evidence>
<protein>
    <submittedName>
        <fullName evidence="6">Amino acid permease</fullName>
    </submittedName>
</protein>
<keyword evidence="3 5" id="KW-1133">Transmembrane helix</keyword>
<evidence type="ECO:0000313" key="7">
    <source>
        <dbReference type="Proteomes" id="UP001307168"/>
    </source>
</evidence>
<feature type="transmembrane region" description="Helical" evidence="5">
    <location>
        <begin position="228"/>
        <end position="251"/>
    </location>
</feature>
<comment type="subcellular location">
    <subcellularLocation>
        <location evidence="1">Membrane</location>
        <topology evidence="1">Multi-pass membrane protein</topology>
    </subcellularLocation>
</comment>
<comment type="caution">
    <text evidence="6">The sequence shown here is derived from an EMBL/GenBank/DDBJ whole genome shotgun (WGS) entry which is preliminary data.</text>
</comment>
<dbReference type="InterPro" id="IPR002293">
    <property type="entry name" value="AA/rel_permease1"/>
</dbReference>
<dbReference type="PANTHER" id="PTHR11785:SF512">
    <property type="entry name" value="SOBREMESA, ISOFORM B"/>
    <property type="match status" value="1"/>
</dbReference>
<dbReference type="GO" id="GO:0016020">
    <property type="term" value="C:membrane"/>
    <property type="evidence" value="ECO:0007669"/>
    <property type="project" value="UniProtKB-SubCell"/>
</dbReference>
<feature type="transmembrane region" description="Helical" evidence="5">
    <location>
        <begin position="385"/>
        <end position="403"/>
    </location>
</feature>